<evidence type="ECO:0000313" key="6">
    <source>
        <dbReference type="Proteomes" id="UP000215086"/>
    </source>
</evidence>
<dbReference type="OrthoDB" id="9809439at2"/>
<proteinExistence type="inferred from homology"/>
<comment type="caution">
    <text evidence="4">Lacks conserved residue(s) required for the propagation of feature annotation.</text>
</comment>
<keyword evidence="6" id="KW-1185">Reference proteome</keyword>
<comment type="similarity">
    <text evidence="4">Belongs to the MqnA/MqnD family. MqnD subfamily.</text>
</comment>
<dbReference type="CDD" id="cd13636">
    <property type="entry name" value="PBP2_Af1704"/>
    <property type="match status" value="1"/>
</dbReference>
<gene>
    <name evidence="4" type="primary">mqnD</name>
    <name evidence="5" type="ORF">THTE_0747</name>
</gene>
<evidence type="ECO:0000256" key="2">
    <source>
        <dbReference type="ARBA" id="ARBA00022428"/>
    </source>
</evidence>
<comment type="function">
    <text evidence="4">Catalyzes the conversion of cyclic dehypoxanthine futalosine (cyclic DHFL) into 1,4-dihydroxy-6-naphthoate, a step in the biosynthesis of menaquinone (MK, vitamin K2).</text>
</comment>
<dbReference type="RefSeq" id="WP_095416735.1">
    <property type="nucleotide sequence ID" value="NZ_CP018477.1"/>
</dbReference>
<feature type="active site" description="Proton acceptor" evidence="4">
    <location>
        <position position="158"/>
    </location>
</feature>
<feature type="binding site" evidence="4">
    <location>
        <begin position="114"/>
        <end position="115"/>
    </location>
    <ligand>
        <name>substrate</name>
    </ligand>
</feature>
<comment type="pathway">
    <text evidence="1 4">Quinol/quinone metabolism; menaquinone biosynthesis.</text>
</comment>
<dbReference type="Proteomes" id="UP000215086">
    <property type="component" value="Chromosome"/>
</dbReference>
<dbReference type="GO" id="GO:0016830">
    <property type="term" value="F:carbon-carbon lyase activity"/>
    <property type="evidence" value="ECO:0007669"/>
    <property type="project" value="UniProtKB-UniRule"/>
</dbReference>
<dbReference type="SUPFAM" id="SSF53850">
    <property type="entry name" value="Periplasmic binding protein-like II"/>
    <property type="match status" value="1"/>
</dbReference>
<evidence type="ECO:0000256" key="4">
    <source>
        <dbReference type="HAMAP-Rule" id="MF_00996"/>
    </source>
</evidence>
<dbReference type="InterPro" id="IPR003773">
    <property type="entry name" value="Menaquinone_biosynth"/>
</dbReference>
<organism evidence="5 6">
    <name type="scientific">Thermogutta terrifontis</name>
    <dbReference type="NCBI Taxonomy" id="1331910"/>
    <lineage>
        <taxon>Bacteria</taxon>
        <taxon>Pseudomonadati</taxon>
        <taxon>Planctomycetota</taxon>
        <taxon>Planctomycetia</taxon>
        <taxon>Pirellulales</taxon>
        <taxon>Thermoguttaceae</taxon>
        <taxon>Thermogutta</taxon>
    </lineage>
</organism>
<dbReference type="Pfam" id="PF02621">
    <property type="entry name" value="VitK2_biosynth"/>
    <property type="match status" value="1"/>
</dbReference>
<comment type="catalytic activity">
    <reaction evidence="4">
        <text>cyclic dehypoxanthinylfutalosinate = 1,4-dihydroxy-6-naphthoate + dihydroxyacetone</text>
        <dbReference type="Rhea" id="RHEA:33087"/>
        <dbReference type="ChEBI" id="CHEBI:16016"/>
        <dbReference type="ChEBI" id="CHEBI:64254"/>
        <dbReference type="ChEBI" id="CHEBI:64270"/>
        <dbReference type="EC" id="4.1.99.29"/>
    </reaction>
</comment>
<dbReference type="KEGG" id="ttf:THTE_0747"/>
<dbReference type="InterPro" id="IPR030869">
    <property type="entry name" value="MqnD"/>
</dbReference>
<protein>
    <recommendedName>
        <fullName evidence="4">1,4-dihydroxy-6-naphtoate synthase</fullName>
        <ecNumber evidence="4">4.1.99.29</ecNumber>
    </recommendedName>
    <alternativeName>
        <fullName evidence="4">Menaquinone biosynthetic enzyme MqnD</fullName>
    </alternativeName>
</protein>
<dbReference type="EC" id="4.1.99.29" evidence="4"/>
<dbReference type="PANTHER" id="PTHR37167:SF1">
    <property type="entry name" value="1,4-DIHYDROXY-6-NAPHTOATE SYNTHASE"/>
    <property type="match status" value="1"/>
</dbReference>
<accession>A0A286RBM2</accession>
<dbReference type="EMBL" id="CP018477">
    <property type="protein sequence ID" value="ASV73349.1"/>
    <property type="molecule type" value="Genomic_DNA"/>
</dbReference>
<dbReference type="UniPathway" id="UPA00079"/>
<dbReference type="HAMAP" id="MF_00996">
    <property type="entry name" value="MqnD"/>
    <property type="match status" value="1"/>
</dbReference>
<keyword evidence="3 4" id="KW-0456">Lyase</keyword>
<evidence type="ECO:0000256" key="3">
    <source>
        <dbReference type="ARBA" id="ARBA00023239"/>
    </source>
</evidence>
<dbReference type="PANTHER" id="PTHR37167">
    <property type="entry name" value="1,4-DIHYDROXY-6-NAPHTOATE SYNTHASE"/>
    <property type="match status" value="1"/>
</dbReference>
<keyword evidence="2 4" id="KW-0474">Menaquinone biosynthesis</keyword>
<evidence type="ECO:0000313" key="5">
    <source>
        <dbReference type="EMBL" id="ASV73349.1"/>
    </source>
</evidence>
<dbReference type="Gene3D" id="3.40.190.10">
    <property type="entry name" value="Periplasmic binding protein-like II"/>
    <property type="match status" value="2"/>
</dbReference>
<evidence type="ECO:0000256" key="1">
    <source>
        <dbReference type="ARBA" id="ARBA00004863"/>
    </source>
</evidence>
<sequence length="288" mass="32676">MATEIITIRVGHSPDPDDAFMFYALAAERIPTGRYRFVHELVDIETLNQRALRGELELTALSFHAYAKVRDRYILCRCGASMGDGYGPLVVARRSLSRDELRRGPIAVPGRWTSAFLALRLYLGDDFPFVLVPFDEIPRVVAEGRFGDQPVLAGLLIHEGQLTFAREGLVKLVDLGEWWTTETGLPLPLGGNAIRRDLGLEVQRDIHRLLRQSIDYALAHRDEALAHAMRYARDLDHSLADQFVGMYVNRWTQELGPQGIEAVRLFLRRGFEVRALPELIEPEFIREA</sequence>
<reference evidence="5 6" key="1">
    <citation type="journal article" name="Front. Microbiol.">
        <title>Sugar Metabolism of the First Thermophilic Planctomycete Thermogutta terrifontis: Comparative Genomic and Transcriptomic Approaches.</title>
        <authorList>
            <person name="Elcheninov A.G."/>
            <person name="Menzel P."/>
            <person name="Gudbergsdottir S.R."/>
            <person name="Slesarev A.I."/>
            <person name="Kadnikov V.V."/>
            <person name="Krogh A."/>
            <person name="Bonch-Osmolovskaya E.A."/>
            <person name="Peng X."/>
            <person name="Kublanov I.V."/>
        </authorList>
    </citation>
    <scope>NUCLEOTIDE SEQUENCE [LARGE SCALE GENOMIC DNA]</scope>
    <source>
        <strain evidence="5 6">R1</strain>
    </source>
</reference>
<dbReference type="AlphaFoldDB" id="A0A286RBM2"/>
<name>A0A286RBM2_9BACT</name>
<dbReference type="GO" id="GO:0009234">
    <property type="term" value="P:menaquinone biosynthetic process"/>
    <property type="evidence" value="ECO:0007669"/>
    <property type="project" value="UniProtKB-UniRule"/>
</dbReference>